<dbReference type="RefSeq" id="WP_189567959.1">
    <property type="nucleotide sequence ID" value="NZ_BMXF01000006.1"/>
</dbReference>
<dbReference type="Proteomes" id="UP000598271">
    <property type="component" value="Unassembled WGS sequence"/>
</dbReference>
<accession>A0A8J3DF40</accession>
<proteinExistence type="predicted"/>
<evidence type="ECO:0000313" key="3">
    <source>
        <dbReference type="Proteomes" id="UP000598271"/>
    </source>
</evidence>
<organism evidence="2 3">
    <name type="scientific">Persicitalea jodogahamensis</name>
    <dbReference type="NCBI Taxonomy" id="402147"/>
    <lineage>
        <taxon>Bacteria</taxon>
        <taxon>Pseudomonadati</taxon>
        <taxon>Bacteroidota</taxon>
        <taxon>Cytophagia</taxon>
        <taxon>Cytophagales</taxon>
        <taxon>Spirosomataceae</taxon>
        <taxon>Persicitalea</taxon>
    </lineage>
</organism>
<gene>
    <name evidence="2" type="ORF">GCM10007390_46190</name>
</gene>
<dbReference type="AlphaFoldDB" id="A0A8J3DF40"/>
<protein>
    <recommendedName>
        <fullName evidence="1">DUF6973 domain-containing protein</fullName>
    </recommendedName>
</protein>
<dbReference type="InterPro" id="IPR054246">
    <property type="entry name" value="DUF6973"/>
</dbReference>
<evidence type="ECO:0000259" key="1">
    <source>
        <dbReference type="Pfam" id="PF22322"/>
    </source>
</evidence>
<comment type="caution">
    <text evidence="2">The sequence shown here is derived from an EMBL/GenBank/DDBJ whole genome shotgun (WGS) entry which is preliminary data.</text>
</comment>
<keyword evidence="3" id="KW-1185">Reference proteome</keyword>
<reference evidence="2 3" key="1">
    <citation type="journal article" date="2014" name="Int. J. Syst. Evol. Microbiol.">
        <title>Complete genome sequence of Corynebacterium casei LMG S-19264T (=DSM 44701T), isolated from a smear-ripened cheese.</title>
        <authorList>
            <consortium name="US DOE Joint Genome Institute (JGI-PGF)"/>
            <person name="Walter F."/>
            <person name="Albersmeier A."/>
            <person name="Kalinowski J."/>
            <person name="Ruckert C."/>
        </authorList>
    </citation>
    <scope>NUCLEOTIDE SEQUENCE [LARGE SCALE GENOMIC DNA]</scope>
    <source>
        <strain evidence="2 3">KCTC 12866</strain>
    </source>
</reference>
<name>A0A8J3DF40_9BACT</name>
<feature type="domain" description="DUF6973" evidence="1">
    <location>
        <begin position="310"/>
        <end position="393"/>
    </location>
</feature>
<dbReference type="Pfam" id="PF22322">
    <property type="entry name" value="DUF6973"/>
    <property type="match status" value="1"/>
</dbReference>
<sequence length="443" mass="49637">MSCNFSPPPRKSSSLSVSILKRTLVLFLFVFPFSCNRSPDILPQESSSTSLTIDEAKDWYEENQKGARIAGHDKKVIWEDAVEKQADEQQSLVVVPILSPETQLKFSMKTDKNGKKKKAENTYISADVKTSLVFLKKGEKIDVLEMRLIRDEDYYLKKKEKKIDSKDFDGLLYLFNSEEKLISGAQFKNGKVVGTIGAPNKRGRTSYMLLEVCTDWYTVVTTVNGEVLGYDLEPYDTTCENVVIDTGSPDPSNSSFFVTALEGTSGGGGSNNGSLNQLLQLPYISNLWNSLNNYEKDYFTDNYWLLPGAALAKMEAVFSVNLLYCRDDDNGNWNAFKHAFWAAMLCEHVGPFQALIITDLHEFNNGNVPFNDSNYMDFDNDTLGINTYKAIKNAMYFLNYPARLAYITGAIISKIDAGLGTRLISENNGPLTSVPTTDEDRCK</sequence>
<dbReference type="EMBL" id="BMXF01000006">
    <property type="protein sequence ID" value="GHB85551.1"/>
    <property type="molecule type" value="Genomic_DNA"/>
</dbReference>
<evidence type="ECO:0000313" key="2">
    <source>
        <dbReference type="EMBL" id="GHB85551.1"/>
    </source>
</evidence>